<dbReference type="InterPro" id="IPR022770">
    <property type="entry name" value="IucA/IucC-like_C"/>
</dbReference>
<feature type="domain" description="Aerobactin siderophore biosynthesis IucA/IucC-like C-terminal" evidence="2">
    <location>
        <begin position="460"/>
        <end position="614"/>
    </location>
</feature>
<dbReference type="GO" id="GO:0019290">
    <property type="term" value="P:siderophore biosynthetic process"/>
    <property type="evidence" value="ECO:0007669"/>
    <property type="project" value="InterPro"/>
</dbReference>
<keyword evidence="4" id="KW-1185">Reference proteome</keyword>
<organism evidence="3 4">
    <name type="scientific">Lentinula detonsa</name>
    <dbReference type="NCBI Taxonomy" id="2804962"/>
    <lineage>
        <taxon>Eukaryota</taxon>
        <taxon>Fungi</taxon>
        <taxon>Dikarya</taxon>
        <taxon>Basidiomycota</taxon>
        <taxon>Agaricomycotina</taxon>
        <taxon>Agaricomycetes</taxon>
        <taxon>Agaricomycetidae</taxon>
        <taxon>Agaricales</taxon>
        <taxon>Marasmiineae</taxon>
        <taxon>Omphalotaceae</taxon>
        <taxon>Lentinula</taxon>
    </lineage>
</organism>
<accession>A0A9W8TU59</accession>
<dbReference type="EMBL" id="JANVFU010000015">
    <property type="protein sequence ID" value="KAJ3740050.1"/>
    <property type="molecule type" value="Genomic_DNA"/>
</dbReference>
<dbReference type="PANTHER" id="PTHR34384">
    <property type="entry name" value="L-2,3-DIAMINOPROPANOATE--CITRATE LIGASE"/>
    <property type="match status" value="1"/>
</dbReference>
<dbReference type="PANTHER" id="PTHR34384:SF5">
    <property type="entry name" value="L-2,3-DIAMINOPROPANOATE--CITRATE LIGASE"/>
    <property type="match status" value="1"/>
</dbReference>
<evidence type="ECO:0000313" key="4">
    <source>
        <dbReference type="Proteomes" id="UP001142393"/>
    </source>
</evidence>
<proteinExistence type="predicted"/>
<evidence type="ECO:0000259" key="2">
    <source>
        <dbReference type="Pfam" id="PF06276"/>
    </source>
</evidence>
<dbReference type="Gene3D" id="1.10.510.40">
    <property type="match status" value="1"/>
</dbReference>
<dbReference type="GO" id="GO:0016881">
    <property type="term" value="F:acid-amino acid ligase activity"/>
    <property type="evidence" value="ECO:0007669"/>
    <property type="project" value="UniProtKB-ARBA"/>
</dbReference>
<dbReference type="AlphaFoldDB" id="A0A9W8TU59"/>
<feature type="domain" description="Aerobactin siderophore biosynthesis IucA/IucC N-terminal" evidence="1">
    <location>
        <begin position="200"/>
        <end position="422"/>
    </location>
</feature>
<dbReference type="Pfam" id="PF04183">
    <property type="entry name" value="IucA_IucC"/>
    <property type="match status" value="1"/>
</dbReference>
<reference evidence="3 4" key="1">
    <citation type="journal article" date="2023" name="Proc. Natl. Acad. Sci. U.S.A.">
        <title>A global phylogenomic analysis of the shiitake genus Lentinula.</title>
        <authorList>
            <person name="Sierra-Patev S."/>
            <person name="Min B."/>
            <person name="Naranjo-Ortiz M."/>
            <person name="Looney B."/>
            <person name="Konkel Z."/>
            <person name="Slot J.C."/>
            <person name="Sakamoto Y."/>
            <person name="Steenwyk J.L."/>
            <person name="Rokas A."/>
            <person name="Carro J."/>
            <person name="Camarero S."/>
            <person name="Ferreira P."/>
            <person name="Molpeceres G."/>
            <person name="Ruiz-Duenas F.J."/>
            <person name="Serrano A."/>
            <person name="Henrissat B."/>
            <person name="Drula E."/>
            <person name="Hughes K.W."/>
            <person name="Mata J.L."/>
            <person name="Ishikawa N.K."/>
            <person name="Vargas-Isla R."/>
            <person name="Ushijima S."/>
            <person name="Smith C.A."/>
            <person name="Donoghue J."/>
            <person name="Ahrendt S."/>
            <person name="Andreopoulos W."/>
            <person name="He G."/>
            <person name="LaButti K."/>
            <person name="Lipzen A."/>
            <person name="Ng V."/>
            <person name="Riley R."/>
            <person name="Sandor L."/>
            <person name="Barry K."/>
            <person name="Martinez A.T."/>
            <person name="Xiao Y."/>
            <person name="Gibbons J.G."/>
            <person name="Terashima K."/>
            <person name="Grigoriev I.V."/>
            <person name="Hibbett D."/>
        </authorList>
    </citation>
    <scope>NUCLEOTIDE SEQUENCE [LARGE SCALE GENOMIC DNA]</scope>
    <source>
        <strain evidence="3 4">TFB7810</strain>
    </source>
</reference>
<evidence type="ECO:0000313" key="3">
    <source>
        <dbReference type="EMBL" id="KAJ3740050.1"/>
    </source>
</evidence>
<protein>
    <submittedName>
        <fullName evidence="3">IucC family-domain-containing protein</fullName>
    </submittedName>
</protein>
<dbReference type="Proteomes" id="UP001142393">
    <property type="component" value="Unassembled WGS sequence"/>
</dbReference>
<sequence length="639" mass="71339">MSAAQDSSVKANFATTSRLLSCLVTESLSRALYFPLTGFEATGFCVLLSGNVSSRPPQPIDVPYQPTDILAIVLLKHVPVFKHDSADPRGQEIGLLDPMDMLPLTLEFVQEIHDEDDTHFELEQALFARLTAPGWQFPAQSTTIVPSLDPLVLWDKFAKSYDVQEDMSKEIAEELESSVRWQKYSYEHPPKAPLFSSSSIEWEQSIVEGHPTHPMHKTRAFLPPMQDISPGSYDLYHPNLRFVALPKSSLKITYEFEQLTEPLRQAVAQVVGKEKLDVPADHLAIPVHELQVAHIQDKFKEAFIYPPEFSLPLLAQQSIRSVVVSNIFKTLSLKLGVGIKLTSAVRTISPASAYLGPRFSAQVVPALTMDHSLLTVAKELSSVVSADPESEIAKHCAAIVREAHELGSEERGERLIVCTALVESGHANTSTTATAEDEDTSSVPAVIRVFELDTEANRLKWLDEFVNVFFKAFLPSVLHNGVAFEAHPQNCLARFSLSTKQILGFVIRDFGGIRVHPPTLLATTGVELDAVSGHSIIAPDLDDVYARMYHTVIHNHLQQLIRVLGLHYNGKGWEVVRRNLVEIIPRDHALYQAWLAPERKTFPGKCFMRMRMQGMYRFHLHGPFPNLIHYKGVTEGLEA</sequence>
<dbReference type="Pfam" id="PF06276">
    <property type="entry name" value="FhuF"/>
    <property type="match status" value="1"/>
</dbReference>
<dbReference type="InterPro" id="IPR037455">
    <property type="entry name" value="LucA/IucC-like"/>
</dbReference>
<evidence type="ECO:0000259" key="1">
    <source>
        <dbReference type="Pfam" id="PF04183"/>
    </source>
</evidence>
<name>A0A9W8TU59_9AGAR</name>
<gene>
    <name evidence="3" type="ORF">DFH05DRAFT_1405872</name>
</gene>
<comment type="caution">
    <text evidence="3">The sequence shown here is derived from an EMBL/GenBank/DDBJ whole genome shotgun (WGS) entry which is preliminary data.</text>
</comment>
<dbReference type="InterPro" id="IPR007310">
    <property type="entry name" value="Aerobactin_biosyn_IucA/IucC_N"/>
</dbReference>